<dbReference type="InterPro" id="IPR006059">
    <property type="entry name" value="SBP"/>
</dbReference>
<gene>
    <name evidence="5" type="ORF">METZ01_LOCUS100273</name>
</gene>
<dbReference type="PANTHER" id="PTHR43649">
    <property type="entry name" value="ARABINOSE-BINDING PROTEIN-RELATED"/>
    <property type="match status" value="1"/>
</dbReference>
<organism evidence="5">
    <name type="scientific">marine metagenome</name>
    <dbReference type="NCBI Taxonomy" id="408172"/>
    <lineage>
        <taxon>unclassified sequences</taxon>
        <taxon>metagenomes</taxon>
        <taxon>ecological metagenomes</taxon>
    </lineage>
</organism>
<dbReference type="AlphaFoldDB" id="A0A381W4E4"/>
<dbReference type="Pfam" id="PF01547">
    <property type="entry name" value="SBP_bac_1"/>
    <property type="match status" value="1"/>
</dbReference>
<evidence type="ECO:0008006" key="6">
    <source>
        <dbReference type="Google" id="ProtNLM"/>
    </source>
</evidence>
<comment type="similarity">
    <text evidence="2">Belongs to the bacterial solute-binding protein 1 family.</text>
</comment>
<evidence type="ECO:0000256" key="3">
    <source>
        <dbReference type="ARBA" id="ARBA00022448"/>
    </source>
</evidence>
<evidence type="ECO:0000313" key="5">
    <source>
        <dbReference type="EMBL" id="SVA47419.1"/>
    </source>
</evidence>
<sequence length="340" mass="35976">EDSQASAKTRFLGGDPPMVVQGVLGGSTADFASAGMSADLSAYAAAGNWDELYPAGLAASGKHNGTWVSVPVFVDTVNWLFTNKSVLDAAGIDEPNSWRDFIFSLQALKQHGVIPLAIGGEDWQETVAFDHILLAAGGANFYERVMSGDLDAIGSGTMVDAFTKFSFIREFTDEGKAGRSWNDTNNLVVSGKAAYIFMGPWATGGYGEMEEGKDWSCRLTPWSETVTALADGFHFLKSDNAEDQEAQRLFAAALTDPDTQIEAAAAKGTLPAVKGADPAKFSGCATKAVSRMNSGKTVTHWNARSSGLKSALKDTVTAFWNGDMSAAEGRDALLAAVKSN</sequence>
<dbReference type="Gene3D" id="3.40.190.10">
    <property type="entry name" value="Periplasmic binding protein-like II"/>
    <property type="match status" value="2"/>
</dbReference>
<evidence type="ECO:0000256" key="1">
    <source>
        <dbReference type="ARBA" id="ARBA00004196"/>
    </source>
</evidence>
<dbReference type="SUPFAM" id="SSF53850">
    <property type="entry name" value="Periplasmic binding protein-like II"/>
    <property type="match status" value="1"/>
</dbReference>
<dbReference type="EMBL" id="UINC01010679">
    <property type="protein sequence ID" value="SVA47419.1"/>
    <property type="molecule type" value="Genomic_DNA"/>
</dbReference>
<evidence type="ECO:0000256" key="4">
    <source>
        <dbReference type="ARBA" id="ARBA00022729"/>
    </source>
</evidence>
<keyword evidence="4" id="KW-0732">Signal</keyword>
<reference evidence="5" key="1">
    <citation type="submission" date="2018-05" db="EMBL/GenBank/DDBJ databases">
        <authorList>
            <person name="Lanie J.A."/>
            <person name="Ng W.-L."/>
            <person name="Kazmierczak K.M."/>
            <person name="Andrzejewski T.M."/>
            <person name="Davidsen T.M."/>
            <person name="Wayne K.J."/>
            <person name="Tettelin H."/>
            <person name="Glass J.I."/>
            <person name="Rusch D."/>
            <person name="Podicherti R."/>
            <person name="Tsui H.-C.T."/>
            <person name="Winkler M.E."/>
        </authorList>
    </citation>
    <scope>NUCLEOTIDE SEQUENCE</scope>
</reference>
<dbReference type="GO" id="GO:0030313">
    <property type="term" value="C:cell envelope"/>
    <property type="evidence" value="ECO:0007669"/>
    <property type="project" value="UniProtKB-SubCell"/>
</dbReference>
<keyword evidence="3" id="KW-0813">Transport</keyword>
<proteinExistence type="inferred from homology"/>
<dbReference type="InterPro" id="IPR050490">
    <property type="entry name" value="Bact_solute-bd_prot1"/>
</dbReference>
<feature type="non-terminal residue" evidence="5">
    <location>
        <position position="1"/>
    </location>
</feature>
<dbReference type="PANTHER" id="PTHR43649:SF28">
    <property type="entry name" value="BINDING PROTEIN COMPONENT OF ABC SUGAR TRANSPORTER-RELATED"/>
    <property type="match status" value="1"/>
</dbReference>
<evidence type="ECO:0000256" key="2">
    <source>
        <dbReference type="ARBA" id="ARBA00008520"/>
    </source>
</evidence>
<accession>A0A381W4E4</accession>
<comment type="subcellular location">
    <subcellularLocation>
        <location evidence="1">Cell envelope</location>
    </subcellularLocation>
</comment>
<protein>
    <recommendedName>
        <fullName evidence="6">Extracellular solute-binding protein</fullName>
    </recommendedName>
</protein>
<name>A0A381W4E4_9ZZZZ</name>